<evidence type="ECO:0000313" key="2">
    <source>
        <dbReference type="EMBL" id="KAI1698263.1"/>
    </source>
</evidence>
<evidence type="ECO:0000256" key="1">
    <source>
        <dbReference type="SAM" id="MobiDB-lite"/>
    </source>
</evidence>
<dbReference type="Proteomes" id="UP001201812">
    <property type="component" value="Unassembled WGS sequence"/>
</dbReference>
<sequence length="233" mass="26527">MCLIWSMLYTLVLCIDLNQPINPALSIHEMLDEDLDTSPTVIRSAFMEIRRQFHPDICRHRHPDATEEQFHIWENNHKIMEDVYRKYAENPNANTRHTNLEKAPPKPNGDLAPVQHGKERNTRSVIPYAYMFFSGASQPIVSKTLDALFNDGQVSTISSKTTCVWHSRRPLWCSSDCPGDGHMWEPIALHSGKSGFAKGSLKRDMPSSELPNMPLFGSTCLLAHARIDFICCY</sequence>
<protein>
    <recommendedName>
        <fullName evidence="4">J domain-containing protein</fullName>
    </recommendedName>
</protein>
<name>A0AAD4MLI8_9BILA</name>
<dbReference type="EMBL" id="JAKKPZ010000226">
    <property type="protein sequence ID" value="KAI1698263.1"/>
    <property type="molecule type" value="Genomic_DNA"/>
</dbReference>
<evidence type="ECO:0008006" key="4">
    <source>
        <dbReference type="Google" id="ProtNLM"/>
    </source>
</evidence>
<keyword evidence="3" id="KW-1185">Reference proteome</keyword>
<reference evidence="2" key="1">
    <citation type="submission" date="2022-01" db="EMBL/GenBank/DDBJ databases">
        <title>Genome Sequence Resource for Two Populations of Ditylenchus destructor, the Migratory Endoparasitic Phytonematode.</title>
        <authorList>
            <person name="Zhang H."/>
            <person name="Lin R."/>
            <person name="Xie B."/>
        </authorList>
    </citation>
    <scope>NUCLEOTIDE SEQUENCE</scope>
    <source>
        <strain evidence="2">BazhouSP</strain>
    </source>
</reference>
<gene>
    <name evidence="2" type="ORF">DdX_18002</name>
</gene>
<proteinExistence type="predicted"/>
<dbReference type="SUPFAM" id="SSF46565">
    <property type="entry name" value="Chaperone J-domain"/>
    <property type="match status" value="1"/>
</dbReference>
<evidence type="ECO:0000313" key="3">
    <source>
        <dbReference type="Proteomes" id="UP001201812"/>
    </source>
</evidence>
<dbReference type="InterPro" id="IPR036869">
    <property type="entry name" value="J_dom_sf"/>
</dbReference>
<organism evidence="2 3">
    <name type="scientific">Ditylenchus destructor</name>
    <dbReference type="NCBI Taxonomy" id="166010"/>
    <lineage>
        <taxon>Eukaryota</taxon>
        <taxon>Metazoa</taxon>
        <taxon>Ecdysozoa</taxon>
        <taxon>Nematoda</taxon>
        <taxon>Chromadorea</taxon>
        <taxon>Rhabditida</taxon>
        <taxon>Tylenchina</taxon>
        <taxon>Tylenchomorpha</taxon>
        <taxon>Sphaerularioidea</taxon>
        <taxon>Anguinidae</taxon>
        <taxon>Anguininae</taxon>
        <taxon>Ditylenchus</taxon>
    </lineage>
</organism>
<accession>A0AAD4MLI8</accession>
<comment type="caution">
    <text evidence="2">The sequence shown here is derived from an EMBL/GenBank/DDBJ whole genome shotgun (WGS) entry which is preliminary data.</text>
</comment>
<dbReference type="AlphaFoldDB" id="A0AAD4MLI8"/>
<feature type="region of interest" description="Disordered" evidence="1">
    <location>
        <begin position="94"/>
        <end position="118"/>
    </location>
</feature>